<gene>
    <name evidence="1" type="ORF">RM649_32750</name>
</gene>
<evidence type="ECO:0000313" key="1">
    <source>
        <dbReference type="EMBL" id="MDT0432386.1"/>
    </source>
</evidence>
<name>A0ABU2RU66_9ACTN</name>
<evidence type="ECO:0000313" key="2">
    <source>
        <dbReference type="Proteomes" id="UP001183777"/>
    </source>
</evidence>
<organism evidence="1 2">
    <name type="scientific">Streptomyces salyersiae</name>
    <dbReference type="NCBI Taxonomy" id="3075530"/>
    <lineage>
        <taxon>Bacteria</taxon>
        <taxon>Bacillati</taxon>
        <taxon>Actinomycetota</taxon>
        <taxon>Actinomycetes</taxon>
        <taxon>Kitasatosporales</taxon>
        <taxon>Streptomycetaceae</taxon>
        <taxon>Streptomyces</taxon>
    </lineage>
</organism>
<sequence>MALADVVGPLRRRPLVSVPRTVPTALAVFGRWTWTHGGGPGASVLPVRTRTRTGRARPVTAGAVGALAFTGAPSEDDGLRDGQEPRPWTTGRFHAELIRTGSPFAGIAGAHRLRSAVAVASVDAPLAHGRHLTAPLPETP</sequence>
<dbReference type="EMBL" id="JAVREX010000022">
    <property type="protein sequence ID" value="MDT0432386.1"/>
    <property type="molecule type" value="Genomic_DNA"/>
</dbReference>
<dbReference type="Proteomes" id="UP001183777">
    <property type="component" value="Unassembled WGS sequence"/>
</dbReference>
<keyword evidence="2" id="KW-1185">Reference proteome</keyword>
<accession>A0ABU2RU66</accession>
<protein>
    <submittedName>
        <fullName evidence="1">Uncharacterized protein</fullName>
    </submittedName>
</protein>
<comment type="caution">
    <text evidence="1">The sequence shown here is derived from an EMBL/GenBank/DDBJ whole genome shotgun (WGS) entry which is preliminary data.</text>
</comment>
<reference evidence="2" key="1">
    <citation type="submission" date="2023-07" db="EMBL/GenBank/DDBJ databases">
        <title>30 novel species of actinomycetes from the DSMZ collection.</title>
        <authorList>
            <person name="Nouioui I."/>
        </authorList>
    </citation>
    <scope>NUCLEOTIDE SEQUENCE [LARGE SCALE GENOMIC DNA]</scope>
    <source>
        <strain evidence="2">DSM 41770</strain>
    </source>
</reference>
<proteinExistence type="predicted"/>